<organism evidence="2 4">
    <name type="scientific">Discostella pseudostelligera</name>
    <dbReference type="NCBI Taxonomy" id="259834"/>
    <lineage>
        <taxon>Eukaryota</taxon>
        <taxon>Sar</taxon>
        <taxon>Stramenopiles</taxon>
        <taxon>Ochrophyta</taxon>
        <taxon>Bacillariophyta</taxon>
        <taxon>Coscinodiscophyceae</taxon>
        <taxon>Thalassiosirophycidae</taxon>
        <taxon>Stephanodiscales</taxon>
        <taxon>Stephanodiscaceae</taxon>
        <taxon>Discostella</taxon>
    </lineage>
</organism>
<evidence type="ECO:0000256" key="1">
    <source>
        <dbReference type="SAM" id="MobiDB-lite"/>
    </source>
</evidence>
<sequence>MSPIAIQTPLNPEVLPYLETLSPPPTPIAKRGRSFFPAGDDASLNVPMFFPKSASIFGSYQPQSPRSTQPANKDDNSVEAELMFIISYPSPRFRLEQRRTITISPPPLTPPQNEKFVLQVPDNSLPLLIPKLPLLPERSKSDNVSFTLMKRSHPALIQSMPQRPTLDMNHRKVERRHSYVAKSA</sequence>
<dbReference type="Proteomes" id="UP001530293">
    <property type="component" value="Unassembled WGS sequence"/>
</dbReference>
<protein>
    <submittedName>
        <fullName evidence="2">Uncharacterized protein</fullName>
    </submittedName>
</protein>
<feature type="compositionally biased region" description="Basic residues" evidence="1">
    <location>
        <begin position="172"/>
        <end position="184"/>
    </location>
</feature>
<evidence type="ECO:0000313" key="4">
    <source>
        <dbReference type="Proteomes" id="UP001530293"/>
    </source>
</evidence>
<evidence type="ECO:0000313" key="2">
    <source>
        <dbReference type="EMBL" id="KAL3760193.1"/>
    </source>
</evidence>
<name>A0ABD3MBA0_9STRA</name>
<feature type="region of interest" description="Disordered" evidence="1">
    <location>
        <begin position="155"/>
        <end position="184"/>
    </location>
</feature>
<dbReference type="AlphaFoldDB" id="A0ABD3MBA0"/>
<reference evidence="2 4" key="1">
    <citation type="submission" date="2024-10" db="EMBL/GenBank/DDBJ databases">
        <title>Updated reference genomes for cyclostephanoid diatoms.</title>
        <authorList>
            <person name="Roberts W.R."/>
            <person name="Alverson A.J."/>
        </authorList>
    </citation>
    <scope>NUCLEOTIDE SEQUENCE [LARGE SCALE GENOMIC DNA]</scope>
    <source>
        <strain evidence="2 4">AJA232-27</strain>
    </source>
</reference>
<accession>A0ABD3MBA0</accession>
<dbReference type="EMBL" id="JALLBG020000166">
    <property type="protein sequence ID" value="KAL3760997.1"/>
    <property type="molecule type" value="Genomic_DNA"/>
</dbReference>
<gene>
    <name evidence="2" type="ORF">ACHAWU_001703</name>
    <name evidence="3" type="ORF">ACHAWU_008940</name>
</gene>
<comment type="caution">
    <text evidence="2">The sequence shown here is derived from an EMBL/GenBank/DDBJ whole genome shotgun (WGS) entry which is preliminary data.</text>
</comment>
<evidence type="ECO:0000313" key="3">
    <source>
        <dbReference type="EMBL" id="KAL3760997.1"/>
    </source>
</evidence>
<dbReference type="EMBL" id="JALLBG020000190">
    <property type="protein sequence ID" value="KAL3760193.1"/>
    <property type="molecule type" value="Genomic_DNA"/>
</dbReference>
<proteinExistence type="predicted"/>
<keyword evidence="4" id="KW-1185">Reference proteome</keyword>